<dbReference type="InterPro" id="IPR001128">
    <property type="entry name" value="Cyt_P450"/>
</dbReference>
<keyword evidence="2" id="KW-0349">Heme</keyword>
<sequence>MGITDPDTYVRGVPYDELARLRRASPVVRVDDFWAVLRHADVRRVLRDPALFSSQLGGTQIRDPASAADLAYVRRMMLNMDPPEHGRLRGLLTRAFTPRAIAKLTERIETSARDLVASVAGQGACDFAALAADLPLLTLAAVFGVPEQDRRLMYDWSNRVIGYQDAEYAVSSTVDASSVSDLARAALAVRPSPGPDGSMPDPRTRAGMPDLYAYANALGEYKREHPGDDVMSNLMQHVGDDGGRVSLAEFENLFWLFSVAGNETLRNGLPGGMLALLSHPAQYRRLLADRALLPSAVEEMLRWWAPVMHFRRTATADVSLSDVDIRAGDKVVVWFSAANRDEAVFEDPDAFDVGRTPNDHLTFGHGPHFCLGAHLARVQLRAMFGAVLDLLGEVSLAGEPVRLRSNFQNGLKSLPIRWAR</sequence>
<evidence type="ECO:0000313" key="3">
    <source>
        <dbReference type="EMBL" id="WIY02393.1"/>
    </source>
</evidence>
<dbReference type="PANTHER" id="PTHR46696">
    <property type="entry name" value="P450, PUTATIVE (EUROFUNG)-RELATED"/>
    <property type="match status" value="1"/>
</dbReference>
<dbReference type="PROSITE" id="PS00086">
    <property type="entry name" value="CYTOCHROME_P450"/>
    <property type="match status" value="1"/>
</dbReference>
<dbReference type="GO" id="GO:0020037">
    <property type="term" value="F:heme binding"/>
    <property type="evidence" value="ECO:0007669"/>
    <property type="project" value="InterPro"/>
</dbReference>
<accession>A0A9Y2JQM1</accession>
<protein>
    <submittedName>
        <fullName evidence="3">Cytochrome P450</fullName>
    </submittedName>
</protein>
<proteinExistence type="inferred from homology"/>
<dbReference type="AlphaFoldDB" id="A0A9Y2JQM1"/>
<keyword evidence="2" id="KW-0479">Metal-binding</keyword>
<evidence type="ECO:0000256" key="2">
    <source>
        <dbReference type="RuleBase" id="RU000461"/>
    </source>
</evidence>
<dbReference type="GO" id="GO:0005506">
    <property type="term" value="F:iron ion binding"/>
    <property type="evidence" value="ECO:0007669"/>
    <property type="project" value="InterPro"/>
</dbReference>
<dbReference type="CDD" id="cd11033">
    <property type="entry name" value="CYP142-like"/>
    <property type="match status" value="1"/>
</dbReference>
<dbReference type="InterPro" id="IPR002397">
    <property type="entry name" value="Cyt_P450_B"/>
</dbReference>
<keyword evidence="2" id="KW-0560">Oxidoreductase</keyword>
<dbReference type="Proteomes" id="UP001239397">
    <property type="component" value="Chromosome"/>
</dbReference>
<dbReference type="GO" id="GO:0006707">
    <property type="term" value="P:cholesterol catabolic process"/>
    <property type="evidence" value="ECO:0007669"/>
    <property type="project" value="TreeGrafter"/>
</dbReference>
<organism evidence="3 4">
    <name type="scientific">Amycolatopsis mongoliensis</name>
    <dbReference type="NCBI Taxonomy" id="715475"/>
    <lineage>
        <taxon>Bacteria</taxon>
        <taxon>Bacillati</taxon>
        <taxon>Actinomycetota</taxon>
        <taxon>Actinomycetes</taxon>
        <taxon>Pseudonocardiales</taxon>
        <taxon>Pseudonocardiaceae</taxon>
        <taxon>Amycolatopsis</taxon>
    </lineage>
</organism>
<evidence type="ECO:0000256" key="1">
    <source>
        <dbReference type="ARBA" id="ARBA00010617"/>
    </source>
</evidence>
<evidence type="ECO:0000313" key="4">
    <source>
        <dbReference type="Proteomes" id="UP001239397"/>
    </source>
</evidence>
<keyword evidence="4" id="KW-1185">Reference proteome</keyword>
<dbReference type="GO" id="GO:0008395">
    <property type="term" value="F:steroid hydroxylase activity"/>
    <property type="evidence" value="ECO:0007669"/>
    <property type="project" value="TreeGrafter"/>
</dbReference>
<dbReference type="EMBL" id="CP127295">
    <property type="protein sequence ID" value="WIY02393.1"/>
    <property type="molecule type" value="Genomic_DNA"/>
</dbReference>
<dbReference type="RefSeq" id="WP_285998817.1">
    <property type="nucleotide sequence ID" value="NZ_CP127295.1"/>
</dbReference>
<name>A0A9Y2JQM1_9PSEU</name>
<dbReference type="Gene3D" id="1.10.630.10">
    <property type="entry name" value="Cytochrome P450"/>
    <property type="match status" value="1"/>
</dbReference>
<comment type="similarity">
    <text evidence="1 2">Belongs to the cytochrome P450 family.</text>
</comment>
<dbReference type="KEGG" id="amog:QRX60_00520"/>
<reference evidence="3 4" key="1">
    <citation type="submission" date="2023-06" db="EMBL/GenBank/DDBJ databases">
        <authorList>
            <person name="Oyuntsetseg B."/>
            <person name="Kim S.B."/>
        </authorList>
    </citation>
    <scope>NUCLEOTIDE SEQUENCE [LARGE SCALE GENOMIC DNA]</scope>
    <source>
        <strain evidence="3 4">4-36</strain>
    </source>
</reference>
<keyword evidence="2" id="KW-0408">Iron</keyword>
<keyword evidence="2" id="KW-0503">Monooxygenase</keyword>
<gene>
    <name evidence="3" type="ORF">QRX60_00520</name>
</gene>
<dbReference type="SUPFAM" id="SSF48264">
    <property type="entry name" value="Cytochrome P450"/>
    <property type="match status" value="1"/>
</dbReference>
<dbReference type="PANTHER" id="PTHR46696:SF4">
    <property type="entry name" value="BIOTIN BIOSYNTHESIS CYTOCHROME P450"/>
    <property type="match status" value="1"/>
</dbReference>
<dbReference type="PRINTS" id="PR00359">
    <property type="entry name" value="BP450"/>
</dbReference>
<dbReference type="GO" id="GO:0036199">
    <property type="term" value="F:cholest-4-en-3-one 26-monooxygenase activity"/>
    <property type="evidence" value="ECO:0007669"/>
    <property type="project" value="TreeGrafter"/>
</dbReference>
<dbReference type="InterPro" id="IPR036396">
    <property type="entry name" value="Cyt_P450_sf"/>
</dbReference>
<dbReference type="InterPro" id="IPR017972">
    <property type="entry name" value="Cyt_P450_CS"/>
</dbReference>
<dbReference type="Pfam" id="PF00067">
    <property type="entry name" value="p450"/>
    <property type="match status" value="1"/>
</dbReference>